<dbReference type="Pfam" id="PF16803">
    <property type="entry name" value="DRE2_N"/>
    <property type="match status" value="1"/>
</dbReference>
<accession>A0A3E2GRZ7</accession>
<keyword evidence="14" id="KW-1185">Reference proteome</keyword>
<dbReference type="InterPro" id="IPR031838">
    <property type="entry name" value="Dre2_N"/>
</dbReference>
<evidence type="ECO:0000256" key="3">
    <source>
        <dbReference type="ARBA" id="ARBA00008169"/>
    </source>
</evidence>
<dbReference type="OrthoDB" id="311633at2759"/>
<evidence type="ECO:0000256" key="2">
    <source>
        <dbReference type="ARBA" id="ARBA00004496"/>
    </source>
</evidence>
<proteinExistence type="inferred from homology"/>
<dbReference type="Pfam" id="PF05093">
    <property type="entry name" value="CIAPIN1"/>
    <property type="match status" value="1"/>
</dbReference>
<evidence type="ECO:0000313" key="13">
    <source>
        <dbReference type="EMBL" id="RFU23879.1"/>
    </source>
</evidence>
<dbReference type="InterPro" id="IPR046408">
    <property type="entry name" value="CIAPIN1"/>
</dbReference>
<feature type="domain" description="Fe-S cluster assembly protein Dre2 N-terminal" evidence="12">
    <location>
        <begin position="1"/>
        <end position="48"/>
    </location>
</feature>
<evidence type="ECO:0000259" key="12">
    <source>
        <dbReference type="Pfam" id="PF16803"/>
    </source>
</evidence>
<keyword evidence="10" id="KW-0496">Mitochondrion</keyword>
<feature type="non-terminal residue" evidence="13">
    <location>
        <position position="200"/>
    </location>
</feature>
<reference evidence="13 14" key="1">
    <citation type="submission" date="2018-05" db="EMBL/GenBank/DDBJ databases">
        <title>Draft genome sequence of Scytalidium lignicola DSM 105466, a ubiquitous saprotrophic fungus.</title>
        <authorList>
            <person name="Buettner E."/>
            <person name="Gebauer A.M."/>
            <person name="Hofrichter M."/>
            <person name="Liers C."/>
            <person name="Kellner H."/>
        </authorList>
    </citation>
    <scope>NUCLEOTIDE SEQUENCE [LARGE SCALE GENOMIC DNA]</scope>
    <source>
        <strain evidence="13 14">DSM 105466</strain>
    </source>
</reference>
<evidence type="ECO:0000256" key="6">
    <source>
        <dbReference type="ARBA" id="ARBA00022714"/>
    </source>
</evidence>
<comment type="similarity">
    <text evidence="3">Belongs to the anamorsin family.</text>
</comment>
<dbReference type="GO" id="GO:0005737">
    <property type="term" value="C:cytoplasm"/>
    <property type="evidence" value="ECO:0007669"/>
    <property type="project" value="UniProtKB-SubCell"/>
</dbReference>
<organism evidence="13 14">
    <name type="scientific">Scytalidium lignicola</name>
    <name type="common">Hyphomycete</name>
    <dbReference type="NCBI Taxonomy" id="5539"/>
    <lineage>
        <taxon>Eukaryota</taxon>
        <taxon>Fungi</taxon>
        <taxon>Dikarya</taxon>
        <taxon>Ascomycota</taxon>
        <taxon>Pezizomycotina</taxon>
        <taxon>Leotiomycetes</taxon>
        <taxon>Leotiomycetes incertae sedis</taxon>
        <taxon>Scytalidium</taxon>
    </lineage>
</organism>
<comment type="caution">
    <text evidence="13">The sequence shown here is derived from an EMBL/GenBank/DDBJ whole genome shotgun (WGS) entry which is preliminary data.</text>
</comment>
<dbReference type="GO" id="GO:0051537">
    <property type="term" value="F:2 iron, 2 sulfur cluster binding"/>
    <property type="evidence" value="ECO:0007669"/>
    <property type="project" value="UniProtKB-KW"/>
</dbReference>
<evidence type="ECO:0000256" key="5">
    <source>
        <dbReference type="ARBA" id="ARBA00022490"/>
    </source>
</evidence>
<dbReference type="GO" id="GO:0016226">
    <property type="term" value="P:iron-sulfur cluster assembly"/>
    <property type="evidence" value="ECO:0007669"/>
    <property type="project" value="InterPro"/>
</dbReference>
<dbReference type="GO" id="GO:0046872">
    <property type="term" value="F:metal ion binding"/>
    <property type="evidence" value="ECO:0007669"/>
    <property type="project" value="UniProtKB-KW"/>
</dbReference>
<feature type="domain" description="Anamorsin C-terminal" evidence="11">
    <location>
        <begin position="96"/>
        <end position="172"/>
    </location>
</feature>
<evidence type="ECO:0000256" key="8">
    <source>
        <dbReference type="ARBA" id="ARBA00023004"/>
    </source>
</evidence>
<feature type="non-terminal residue" evidence="13">
    <location>
        <position position="1"/>
    </location>
</feature>
<name>A0A3E2GRZ7_SCYLI</name>
<evidence type="ECO:0000256" key="1">
    <source>
        <dbReference type="ARBA" id="ARBA00001966"/>
    </source>
</evidence>
<dbReference type="EMBL" id="NCSJ02000572">
    <property type="protein sequence ID" value="RFU23879.1"/>
    <property type="molecule type" value="Genomic_DNA"/>
</dbReference>
<dbReference type="AlphaFoldDB" id="A0A3E2GRZ7"/>
<dbReference type="Proteomes" id="UP000258309">
    <property type="component" value="Unassembled WGS sequence"/>
</dbReference>
<dbReference type="GO" id="GO:0051539">
    <property type="term" value="F:4 iron, 4 sulfur cluster binding"/>
    <property type="evidence" value="ECO:0007669"/>
    <property type="project" value="UniProtKB-KW"/>
</dbReference>
<dbReference type="PANTHER" id="PTHR13273">
    <property type="entry name" value="ANAMORSIN"/>
    <property type="match status" value="1"/>
</dbReference>
<evidence type="ECO:0000256" key="9">
    <source>
        <dbReference type="ARBA" id="ARBA00023014"/>
    </source>
</evidence>
<comment type="subcellular location">
    <subcellularLocation>
        <location evidence="2">Cytoplasm</location>
    </subcellularLocation>
</comment>
<evidence type="ECO:0000313" key="14">
    <source>
        <dbReference type="Proteomes" id="UP000258309"/>
    </source>
</evidence>
<dbReference type="STRING" id="5539.A0A3E2GRZ7"/>
<evidence type="ECO:0008006" key="15">
    <source>
        <dbReference type="Google" id="ProtNLM"/>
    </source>
</evidence>
<evidence type="ECO:0000259" key="11">
    <source>
        <dbReference type="Pfam" id="PF05093"/>
    </source>
</evidence>
<keyword evidence="5" id="KW-0963">Cytoplasm</keyword>
<dbReference type="InterPro" id="IPR007785">
    <property type="entry name" value="Anamorsin"/>
</dbReference>
<keyword evidence="6" id="KW-0001">2Fe-2S</keyword>
<keyword evidence="8" id="KW-0408">Iron</keyword>
<evidence type="ECO:0000256" key="7">
    <source>
        <dbReference type="ARBA" id="ARBA00022723"/>
    </source>
</evidence>
<sequence length="200" mass="22423">MRAGAKLQVQGGSFDVSEAREAVLAGLVEKDGVFQKPHDEEIIAIPLRLGAKKISAQNKIDTSVYNLSNALDNDDDDELIDEDTLLSEEDLKWPIQQCRLKLGRRRRACKDCTCGLAAQLEAEDKARQTEANNTLNIFKLQSDDLIESDFTVQGKTGSCGNCALGDAFRCTSFLKLACQLSIQVKRFRFYTTRYNYEKLF</sequence>
<keyword evidence="9" id="KW-0411">Iron-sulfur</keyword>
<gene>
    <name evidence="13" type="ORF">B7463_g12462</name>
</gene>
<evidence type="ECO:0000256" key="4">
    <source>
        <dbReference type="ARBA" id="ARBA00022485"/>
    </source>
</evidence>
<protein>
    <recommendedName>
        <fullName evidence="15">Anamorsin homolog</fullName>
    </recommendedName>
</protein>
<keyword evidence="7" id="KW-0479">Metal-binding</keyword>
<dbReference type="PANTHER" id="PTHR13273:SF14">
    <property type="entry name" value="ANAMORSIN"/>
    <property type="match status" value="1"/>
</dbReference>
<evidence type="ECO:0000256" key="10">
    <source>
        <dbReference type="ARBA" id="ARBA00023128"/>
    </source>
</evidence>
<keyword evidence="4" id="KW-0004">4Fe-4S</keyword>
<comment type="cofactor">
    <cofactor evidence="1">
        <name>[4Fe-4S] cluster</name>
        <dbReference type="ChEBI" id="CHEBI:49883"/>
    </cofactor>
</comment>